<dbReference type="OrthoDB" id="5486827at2"/>
<dbReference type="Pfam" id="PF05569">
    <property type="entry name" value="Peptidase_M56"/>
    <property type="match status" value="1"/>
</dbReference>
<dbReference type="STRING" id="502025.Hoch_4312"/>
<dbReference type="Proteomes" id="UP000001880">
    <property type="component" value="Chromosome"/>
</dbReference>
<protein>
    <submittedName>
        <fullName evidence="3">Peptidase M56 BlaR1</fullName>
    </submittedName>
</protein>
<dbReference type="InterPro" id="IPR052173">
    <property type="entry name" value="Beta-lactam_resp_regulator"/>
</dbReference>
<feature type="transmembrane region" description="Helical" evidence="1">
    <location>
        <begin position="89"/>
        <end position="109"/>
    </location>
</feature>
<dbReference type="HOGENOM" id="CLU_794031_0_0_7"/>
<sequence length="349" mass="36051">MIELFFPVAGALFVFFVAIPALTLAARALLAWAPAARAPVAQHGAAWRYALIVGPALGPVVWLISATIHQSEAGAPLATCAVDHLGSALCRDVVLFGLVLLLILAAGVVRRTRGPGAPGRASEDRLALASERARVAALCARHPALRRLARRVHVVASGAAPVCTRGLLRPRIEIDTQMLAELADDELEAVLLHEHEHAHAGDPLRLFVAQVALSINPLGHLLAPALSRYGFAREALCDRGAVQRGAEPLALARSIVAVAGRAAAPAPAFSVGVGVGLGGGHGLGGVRVRVQLLLGYADRAPGPAPQRAPVGVLSSLLTALVTLPHVLGTGPLDILHQGVEHLALLIGLG</sequence>
<keyword evidence="1" id="KW-1133">Transmembrane helix</keyword>
<dbReference type="Gene3D" id="3.30.2010.10">
    <property type="entry name" value="Metalloproteases ('zincins'), catalytic domain"/>
    <property type="match status" value="1"/>
</dbReference>
<feature type="domain" description="Peptidase M56" evidence="2">
    <location>
        <begin position="163"/>
        <end position="244"/>
    </location>
</feature>
<organism evidence="3 4">
    <name type="scientific">Haliangium ochraceum (strain DSM 14365 / JCM 11303 / SMP-2)</name>
    <dbReference type="NCBI Taxonomy" id="502025"/>
    <lineage>
        <taxon>Bacteria</taxon>
        <taxon>Pseudomonadati</taxon>
        <taxon>Myxococcota</taxon>
        <taxon>Polyangia</taxon>
        <taxon>Haliangiales</taxon>
        <taxon>Kofleriaceae</taxon>
        <taxon>Haliangium</taxon>
    </lineage>
</organism>
<name>D0LMA2_HALO1</name>
<evidence type="ECO:0000259" key="2">
    <source>
        <dbReference type="Pfam" id="PF05569"/>
    </source>
</evidence>
<dbReference type="PANTHER" id="PTHR34978">
    <property type="entry name" value="POSSIBLE SENSOR-TRANSDUCER PROTEIN BLAR"/>
    <property type="match status" value="1"/>
</dbReference>
<proteinExistence type="predicted"/>
<dbReference type="RefSeq" id="WP_012829406.1">
    <property type="nucleotide sequence ID" value="NC_013440.1"/>
</dbReference>
<keyword evidence="1" id="KW-0812">Transmembrane</keyword>
<dbReference type="PANTHER" id="PTHR34978:SF3">
    <property type="entry name" value="SLR0241 PROTEIN"/>
    <property type="match status" value="1"/>
</dbReference>
<gene>
    <name evidence="3" type="ordered locus">Hoch_4312</name>
</gene>
<dbReference type="AlphaFoldDB" id="D0LMA2"/>
<feature type="transmembrane region" description="Helical" evidence="1">
    <location>
        <begin position="47"/>
        <end position="68"/>
    </location>
</feature>
<accession>D0LMA2</accession>
<evidence type="ECO:0000313" key="3">
    <source>
        <dbReference type="EMBL" id="ACY16808.1"/>
    </source>
</evidence>
<evidence type="ECO:0000313" key="4">
    <source>
        <dbReference type="Proteomes" id="UP000001880"/>
    </source>
</evidence>
<evidence type="ECO:0000256" key="1">
    <source>
        <dbReference type="SAM" id="Phobius"/>
    </source>
</evidence>
<keyword evidence="1" id="KW-0472">Membrane</keyword>
<dbReference type="InterPro" id="IPR008756">
    <property type="entry name" value="Peptidase_M56"/>
</dbReference>
<keyword evidence="4" id="KW-1185">Reference proteome</keyword>
<dbReference type="eggNOG" id="COG4219">
    <property type="taxonomic scope" value="Bacteria"/>
</dbReference>
<dbReference type="CDD" id="cd07326">
    <property type="entry name" value="M56_BlaR1_MecR1_like"/>
    <property type="match status" value="1"/>
</dbReference>
<reference evidence="3 4" key="1">
    <citation type="journal article" date="2010" name="Stand. Genomic Sci.">
        <title>Complete genome sequence of Haliangium ochraceum type strain (SMP-2).</title>
        <authorList>
            <consortium name="US DOE Joint Genome Institute (JGI-PGF)"/>
            <person name="Ivanova N."/>
            <person name="Daum C."/>
            <person name="Lang E."/>
            <person name="Abt B."/>
            <person name="Kopitz M."/>
            <person name="Saunders E."/>
            <person name="Lapidus A."/>
            <person name="Lucas S."/>
            <person name="Glavina Del Rio T."/>
            <person name="Nolan M."/>
            <person name="Tice H."/>
            <person name="Copeland A."/>
            <person name="Cheng J.F."/>
            <person name="Chen F."/>
            <person name="Bruce D."/>
            <person name="Goodwin L."/>
            <person name="Pitluck S."/>
            <person name="Mavromatis K."/>
            <person name="Pati A."/>
            <person name="Mikhailova N."/>
            <person name="Chen A."/>
            <person name="Palaniappan K."/>
            <person name="Land M."/>
            <person name="Hauser L."/>
            <person name="Chang Y.J."/>
            <person name="Jeffries C.D."/>
            <person name="Detter J.C."/>
            <person name="Brettin T."/>
            <person name="Rohde M."/>
            <person name="Goker M."/>
            <person name="Bristow J."/>
            <person name="Markowitz V."/>
            <person name="Eisen J.A."/>
            <person name="Hugenholtz P."/>
            <person name="Kyrpides N.C."/>
            <person name="Klenk H.P."/>
        </authorList>
    </citation>
    <scope>NUCLEOTIDE SEQUENCE [LARGE SCALE GENOMIC DNA]</scope>
    <source>
        <strain evidence="4">DSM 14365 / CIP 107738 / JCM 11303 / AJ 13395 / SMP-2</strain>
    </source>
</reference>
<dbReference type="EMBL" id="CP001804">
    <property type="protein sequence ID" value="ACY16808.1"/>
    <property type="molecule type" value="Genomic_DNA"/>
</dbReference>
<dbReference type="KEGG" id="hoh:Hoch_4312"/>